<feature type="compositionally biased region" description="Basic and acidic residues" evidence="1">
    <location>
        <begin position="38"/>
        <end position="76"/>
    </location>
</feature>
<proteinExistence type="predicted"/>
<reference evidence="2 3" key="1">
    <citation type="submission" date="2018-02" db="EMBL/GenBank/DDBJ databases">
        <title>Draft genome of wild Prunus yedoensis var. nudiflora.</title>
        <authorList>
            <person name="Baek S."/>
            <person name="Kim J.-H."/>
            <person name="Choi K."/>
            <person name="Kim G.-B."/>
            <person name="Cho A."/>
            <person name="Jang H."/>
            <person name="Shin C.-H."/>
            <person name="Yu H.-J."/>
            <person name="Mun J.-H."/>
        </authorList>
    </citation>
    <scope>NUCLEOTIDE SEQUENCE [LARGE SCALE GENOMIC DNA]</scope>
    <source>
        <strain evidence="3">cv. Jeju island</strain>
        <tissue evidence="2">Leaf</tissue>
    </source>
</reference>
<evidence type="ECO:0000313" key="3">
    <source>
        <dbReference type="Proteomes" id="UP000250321"/>
    </source>
</evidence>
<feature type="region of interest" description="Disordered" evidence="1">
    <location>
        <begin position="38"/>
        <end position="85"/>
    </location>
</feature>
<organism evidence="2 3">
    <name type="scientific">Prunus yedoensis var. nudiflora</name>
    <dbReference type="NCBI Taxonomy" id="2094558"/>
    <lineage>
        <taxon>Eukaryota</taxon>
        <taxon>Viridiplantae</taxon>
        <taxon>Streptophyta</taxon>
        <taxon>Embryophyta</taxon>
        <taxon>Tracheophyta</taxon>
        <taxon>Spermatophyta</taxon>
        <taxon>Magnoliopsida</taxon>
        <taxon>eudicotyledons</taxon>
        <taxon>Gunneridae</taxon>
        <taxon>Pentapetalae</taxon>
        <taxon>rosids</taxon>
        <taxon>fabids</taxon>
        <taxon>Rosales</taxon>
        <taxon>Rosaceae</taxon>
        <taxon>Amygdaloideae</taxon>
        <taxon>Amygdaleae</taxon>
        <taxon>Prunus</taxon>
    </lineage>
</organism>
<dbReference type="Proteomes" id="UP000250321">
    <property type="component" value="Unassembled WGS sequence"/>
</dbReference>
<evidence type="ECO:0000313" key="2">
    <source>
        <dbReference type="EMBL" id="PQM37660.1"/>
    </source>
</evidence>
<name>A0A314UJS9_PRUYE</name>
<dbReference type="AlphaFoldDB" id="A0A314UJS9"/>
<dbReference type="EMBL" id="PJQY01003421">
    <property type="protein sequence ID" value="PQM37660.1"/>
    <property type="molecule type" value="Genomic_DNA"/>
</dbReference>
<accession>A0A314UJS9</accession>
<comment type="caution">
    <text evidence="2">The sequence shown here is derived from an EMBL/GenBank/DDBJ whole genome shotgun (WGS) entry which is preliminary data.</text>
</comment>
<sequence>MIEQKKREWTLMMNISRSQEKIGWEEQRSRRRKVDEFELKSKAGEDKRKGERLRRYEDDEFQPKSREVRHREEKWSETMVNKARL</sequence>
<gene>
    <name evidence="2" type="ORF">Pyn_18401</name>
</gene>
<keyword evidence="3" id="KW-1185">Reference proteome</keyword>
<protein>
    <submittedName>
        <fullName evidence="2">Zinc finger CCCH domain-containing protein 25 isoform X1</fullName>
    </submittedName>
</protein>
<evidence type="ECO:0000256" key="1">
    <source>
        <dbReference type="SAM" id="MobiDB-lite"/>
    </source>
</evidence>